<evidence type="ECO:0000256" key="2">
    <source>
        <dbReference type="ARBA" id="ARBA00022723"/>
    </source>
</evidence>
<keyword evidence="8" id="KW-1185">Reference proteome</keyword>
<accession>A0A974Y466</accession>
<keyword evidence="2 4" id="KW-0479">Metal-binding</keyword>
<evidence type="ECO:0000256" key="4">
    <source>
        <dbReference type="PROSITE-ProRule" id="PRU00433"/>
    </source>
</evidence>
<dbReference type="InterPro" id="IPR009056">
    <property type="entry name" value="Cyt_c-like_dom"/>
</dbReference>
<dbReference type="PROSITE" id="PS51007">
    <property type="entry name" value="CYTC"/>
    <property type="match status" value="1"/>
</dbReference>
<sequence>MKMKNGRIAIITAAMLGTVFSATAFAAADDAAAKKYMKKHDCFKCHAEDKTKKGPSYKKIADKYKDKADADAKMYEHMTSSKKVKLEDGTEEEHKALDKSEDKDIKNIITWIRER</sequence>
<evidence type="ECO:0000313" key="7">
    <source>
        <dbReference type="EMBL" id="QRJ64290.1"/>
    </source>
</evidence>
<dbReference type="InterPro" id="IPR036909">
    <property type="entry name" value="Cyt_c-like_dom_sf"/>
</dbReference>
<reference evidence="7" key="1">
    <citation type="submission" date="2020-11" db="EMBL/GenBank/DDBJ databases">
        <title>Azospira restricta DSM 18626 genome sequence.</title>
        <authorList>
            <person name="Moe W.M."/>
        </authorList>
    </citation>
    <scope>NUCLEOTIDE SEQUENCE</scope>
    <source>
        <strain evidence="7">DSM 18626</strain>
    </source>
</reference>
<protein>
    <submittedName>
        <fullName evidence="7">C-type cytochrome</fullName>
    </submittedName>
</protein>
<gene>
    <name evidence="7" type="ORF">IWH25_02740</name>
</gene>
<feature type="domain" description="Cytochrome c" evidence="6">
    <location>
        <begin position="28"/>
        <end position="115"/>
    </location>
</feature>
<dbReference type="KEGG" id="ares:IWH25_02740"/>
<evidence type="ECO:0000256" key="3">
    <source>
        <dbReference type="ARBA" id="ARBA00023004"/>
    </source>
</evidence>
<dbReference type="EMBL" id="CP064781">
    <property type="protein sequence ID" value="QRJ64290.1"/>
    <property type="molecule type" value="Genomic_DNA"/>
</dbReference>
<name>A0A974Y466_9RHOO</name>
<dbReference type="SUPFAM" id="SSF46626">
    <property type="entry name" value="Cytochrome c"/>
    <property type="match status" value="1"/>
</dbReference>
<dbReference type="Pfam" id="PF00034">
    <property type="entry name" value="Cytochrom_C"/>
    <property type="match status" value="1"/>
</dbReference>
<dbReference type="Proteomes" id="UP000663444">
    <property type="component" value="Chromosome"/>
</dbReference>
<feature type="chain" id="PRO_5037524520" evidence="5">
    <location>
        <begin position="27"/>
        <end position="115"/>
    </location>
</feature>
<keyword evidence="3 4" id="KW-0408">Iron</keyword>
<organism evidence="7 8">
    <name type="scientific">Azospira restricta</name>
    <dbReference type="NCBI Taxonomy" id="404405"/>
    <lineage>
        <taxon>Bacteria</taxon>
        <taxon>Pseudomonadati</taxon>
        <taxon>Pseudomonadota</taxon>
        <taxon>Betaproteobacteria</taxon>
        <taxon>Rhodocyclales</taxon>
        <taxon>Rhodocyclaceae</taxon>
        <taxon>Azospira</taxon>
    </lineage>
</organism>
<dbReference type="GO" id="GO:0046872">
    <property type="term" value="F:metal ion binding"/>
    <property type="evidence" value="ECO:0007669"/>
    <property type="project" value="UniProtKB-KW"/>
</dbReference>
<evidence type="ECO:0000256" key="5">
    <source>
        <dbReference type="SAM" id="SignalP"/>
    </source>
</evidence>
<proteinExistence type="predicted"/>
<dbReference type="GO" id="GO:0020037">
    <property type="term" value="F:heme binding"/>
    <property type="evidence" value="ECO:0007669"/>
    <property type="project" value="InterPro"/>
</dbReference>
<evidence type="ECO:0000256" key="1">
    <source>
        <dbReference type="ARBA" id="ARBA00022617"/>
    </source>
</evidence>
<dbReference type="GO" id="GO:0009055">
    <property type="term" value="F:electron transfer activity"/>
    <property type="evidence" value="ECO:0007669"/>
    <property type="project" value="InterPro"/>
</dbReference>
<evidence type="ECO:0000313" key="8">
    <source>
        <dbReference type="Proteomes" id="UP000663444"/>
    </source>
</evidence>
<evidence type="ECO:0000259" key="6">
    <source>
        <dbReference type="PROSITE" id="PS51007"/>
    </source>
</evidence>
<dbReference type="RefSeq" id="WP_203387831.1">
    <property type="nucleotide sequence ID" value="NZ_CP064781.1"/>
</dbReference>
<dbReference type="AlphaFoldDB" id="A0A974Y466"/>
<keyword evidence="5" id="KW-0732">Signal</keyword>
<keyword evidence="1 4" id="KW-0349">Heme</keyword>
<dbReference type="Gene3D" id="1.10.760.10">
    <property type="entry name" value="Cytochrome c-like domain"/>
    <property type="match status" value="1"/>
</dbReference>
<feature type="signal peptide" evidence="5">
    <location>
        <begin position="1"/>
        <end position="26"/>
    </location>
</feature>